<proteinExistence type="predicted"/>
<evidence type="ECO:0000313" key="5">
    <source>
        <dbReference type="Proteomes" id="UP000256709"/>
    </source>
</evidence>
<dbReference type="AlphaFoldDB" id="A0A3E0VC59"/>
<dbReference type="Proteomes" id="UP000256709">
    <property type="component" value="Unassembled WGS sequence"/>
</dbReference>
<dbReference type="InterPro" id="IPR050417">
    <property type="entry name" value="Sugar_Epim/Isomerase"/>
</dbReference>
<dbReference type="GO" id="GO:0016853">
    <property type="term" value="F:isomerase activity"/>
    <property type="evidence" value="ECO:0007669"/>
    <property type="project" value="UniProtKB-KW"/>
</dbReference>
<dbReference type="RefSeq" id="WP_116284398.1">
    <property type="nucleotide sequence ID" value="NZ_NBXA01000031.1"/>
</dbReference>
<keyword evidence="1" id="KW-0413">Isomerase</keyword>
<reference evidence="4 5" key="1">
    <citation type="submission" date="2017-04" db="EMBL/GenBank/DDBJ databases">
        <title>Comparative genome analysis of Subtercola boreus.</title>
        <authorList>
            <person name="Cho Y.-J."/>
            <person name="Cho A."/>
            <person name="Kim O.-S."/>
            <person name="Lee J.-I."/>
        </authorList>
    </citation>
    <scope>NUCLEOTIDE SEQUENCE [LARGE SCALE GENOMIC DNA]</scope>
    <source>
        <strain evidence="4 5">P27444</strain>
    </source>
</reference>
<name>A0A3E0VC59_9MICO</name>
<evidence type="ECO:0000313" key="4">
    <source>
        <dbReference type="EMBL" id="RFA07098.1"/>
    </source>
</evidence>
<dbReference type="OrthoDB" id="9801426at2"/>
<dbReference type="EMBL" id="NBXA01000031">
    <property type="protein sequence ID" value="RFA07098.1"/>
    <property type="molecule type" value="Genomic_DNA"/>
</dbReference>
<organism evidence="4 5">
    <name type="scientific">Subtercola boreus</name>
    <dbReference type="NCBI Taxonomy" id="120213"/>
    <lineage>
        <taxon>Bacteria</taxon>
        <taxon>Bacillati</taxon>
        <taxon>Actinomycetota</taxon>
        <taxon>Actinomycetes</taxon>
        <taxon>Micrococcales</taxon>
        <taxon>Microbacteriaceae</taxon>
        <taxon>Subtercola</taxon>
    </lineage>
</organism>
<dbReference type="Gene3D" id="3.20.20.150">
    <property type="entry name" value="Divalent-metal-dependent TIM barrel enzymes"/>
    <property type="match status" value="1"/>
</dbReference>
<evidence type="ECO:0000259" key="3">
    <source>
        <dbReference type="Pfam" id="PF01261"/>
    </source>
</evidence>
<dbReference type="Pfam" id="PF01261">
    <property type="entry name" value="AP_endonuc_2"/>
    <property type="match status" value="1"/>
</dbReference>
<protein>
    <recommendedName>
        <fullName evidence="3">Xylose isomerase-like TIM barrel domain-containing protein</fullName>
    </recommendedName>
</protein>
<evidence type="ECO:0000256" key="2">
    <source>
        <dbReference type="ARBA" id="ARBA00023277"/>
    </source>
</evidence>
<comment type="caution">
    <text evidence="4">The sequence shown here is derived from an EMBL/GenBank/DDBJ whole genome shotgun (WGS) entry which is preliminary data.</text>
</comment>
<dbReference type="InterPro" id="IPR036237">
    <property type="entry name" value="Xyl_isomerase-like_sf"/>
</dbReference>
<dbReference type="PANTHER" id="PTHR43489:SF7">
    <property type="entry name" value="3-DEHYDRO-D-GULOSIDE 4-EPIMERASE-RELATED"/>
    <property type="match status" value="1"/>
</dbReference>
<feature type="domain" description="Xylose isomerase-like TIM barrel" evidence="3">
    <location>
        <begin position="21"/>
        <end position="265"/>
    </location>
</feature>
<accession>A0A3E0VC59</accession>
<keyword evidence="2" id="KW-0119">Carbohydrate metabolism</keyword>
<dbReference type="SUPFAM" id="SSF51658">
    <property type="entry name" value="Xylose isomerase-like"/>
    <property type="match status" value="1"/>
</dbReference>
<dbReference type="PANTHER" id="PTHR43489">
    <property type="entry name" value="ISOMERASE"/>
    <property type="match status" value="1"/>
</dbReference>
<evidence type="ECO:0000256" key="1">
    <source>
        <dbReference type="ARBA" id="ARBA00023235"/>
    </source>
</evidence>
<gene>
    <name evidence="4" type="ORF">B7R21_16695</name>
</gene>
<sequence>MITLCCSSPMVPGVTLTEKAELLRNWGYEAIAVFQPLQAWNAEVHTELLSLESQTGIRPVEFVLTDDIYGHAMSDDLELRRRCRDMYREAAAVCAELGAVTEIEYEYGPQNPLPLFDAFQQPDESQKTEFMDFYRELLAVVEDTDGRILLEPLNRYESRYLNRVVDNLEIIDAVAHPNGGLLPDTFHMSLEETDLAESLRLAAERVVHVHLGDSNRLLPGSGHLDWAAIFGALSDIGYDGWVNLECSTEGDPAQTLPATAAFLRRLIAA</sequence>
<dbReference type="InterPro" id="IPR013022">
    <property type="entry name" value="Xyl_isomerase-like_TIM-brl"/>
</dbReference>